<keyword evidence="9" id="KW-0418">Kinase</keyword>
<keyword evidence="5" id="KW-0808">Transferase</keyword>
<accession>A0A8S1PCR6</accession>
<dbReference type="FunFam" id="3.30.200.20:FF:000315">
    <property type="entry name" value="Calcium-dependent protein kinase 3"/>
    <property type="match status" value="1"/>
</dbReference>
<evidence type="ECO:0000256" key="10">
    <source>
        <dbReference type="ARBA" id="ARBA00022837"/>
    </source>
</evidence>
<keyword evidence="17" id="KW-1185">Reference proteome</keyword>
<keyword evidence="7" id="KW-0677">Repeat</keyword>
<evidence type="ECO:0000256" key="12">
    <source>
        <dbReference type="ARBA" id="ARBA00024334"/>
    </source>
</evidence>
<keyword evidence="6" id="KW-0479">Metal-binding</keyword>
<comment type="catalytic activity">
    <reaction evidence="13">
        <text>L-threonyl-[protein] + ATP = O-phospho-L-threonyl-[protein] + ADP + H(+)</text>
        <dbReference type="Rhea" id="RHEA:46608"/>
        <dbReference type="Rhea" id="RHEA-COMP:11060"/>
        <dbReference type="Rhea" id="RHEA-COMP:11605"/>
        <dbReference type="ChEBI" id="CHEBI:15378"/>
        <dbReference type="ChEBI" id="CHEBI:30013"/>
        <dbReference type="ChEBI" id="CHEBI:30616"/>
        <dbReference type="ChEBI" id="CHEBI:61977"/>
        <dbReference type="ChEBI" id="CHEBI:456216"/>
        <dbReference type="EC" id="2.7.11.1"/>
    </reaction>
</comment>
<name>A0A8S1PCR6_9CILI</name>
<dbReference type="GO" id="GO:0004674">
    <property type="term" value="F:protein serine/threonine kinase activity"/>
    <property type="evidence" value="ECO:0007669"/>
    <property type="project" value="UniProtKB-KW"/>
</dbReference>
<evidence type="ECO:0000313" key="16">
    <source>
        <dbReference type="EMBL" id="CAD8100917.1"/>
    </source>
</evidence>
<dbReference type="FunFam" id="1.10.510.10:FF:000571">
    <property type="entry name" value="Maternal embryonic leucine zipper kinase"/>
    <property type="match status" value="1"/>
</dbReference>
<evidence type="ECO:0000256" key="9">
    <source>
        <dbReference type="ARBA" id="ARBA00022777"/>
    </source>
</evidence>
<evidence type="ECO:0000256" key="6">
    <source>
        <dbReference type="ARBA" id="ARBA00022723"/>
    </source>
</evidence>
<keyword evidence="10" id="KW-0106">Calcium</keyword>
<evidence type="ECO:0000256" key="8">
    <source>
        <dbReference type="ARBA" id="ARBA00022741"/>
    </source>
</evidence>
<gene>
    <name evidence="16" type="ORF">PSON_ATCC_30995.1.T0750001</name>
</gene>
<evidence type="ECO:0000256" key="13">
    <source>
        <dbReference type="ARBA" id="ARBA00047899"/>
    </source>
</evidence>
<keyword evidence="11" id="KW-0067">ATP-binding</keyword>
<comment type="cofactor">
    <cofactor evidence="1">
        <name>Mg(2+)</name>
        <dbReference type="ChEBI" id="CHEBI:18420"/>
    </cofactor>
</comment>
<evidence type="ECO:0000256" key="3">
    <source>
        <dbReference type="ARBA" id="ARBA00012513"/>
    </source>
</evidence>
<evidence type="ECO:0000256" key="2">
    <source>
        <dbReference type="ARBA" id="ARBA00011245"/>
    </source>
</evidence>
<evidence type="ECO:0000259" key="15">
    <source>
        <dbReference type="PROSITE" id="PS50011"/>
    </source>
</evidence>
<comment type="similarity">
    <text evidence="12">Belongs to the protein kinase superfamily. Ser/Thr protein kinase family. CDPK subfamily.</text>
</comment>
<evidence type="ECO:0000256" key="5">
    <source>
        <dbReference type="ARBA" id="ARBA00022679"/>
    </source>
</evidence>
<evidence type="ECO:0000313" key="17">
    <source>
        <dbReference type="Proteomes" id="UP000692954"/>
    </source>
</evidence>
<dbReference type="PANTHER" id="PTHR24349">
    <property type="entry name" value="SERINE/THREONINE-PROTEIN KINASE"/>
    <property type="match status" value="1"/>
</dbReference>
<comment type="caution">
    <text evidence="16">The sequence shown here is derived from an EMBL/GenBank/DDBJ whole genome shotgun (WGS) entry which is preliminary data.</text>
</comment>
<dbReference type="AlphaFoldDB" id="A0A8S1PCR6"/>
<feature type="domain" description="Protein kinase" evidence="15">
    <location>
        <begin position="25"/>
        <end position="286"/>
    </location>
</feature>
<evidence type="ECO:0000256" key="4">
    <source>
        <dbReference type="ARBA" id="ARBA00022527"/>
    </source>
</evidence>
<dbReference type="EC" id="2.7.11.1" evidence="3"/>
<dbReference type="PROSITE" id="PS50011">
    <property type="entry name" value="PROTEIN_KINASE_DOM"/>
    <property type="match status" value="1"/>
</dbReference>
<dbReference type="Proteomes" id="UP000692954">
    <property type="component" value="Unassembled WGS sequence"/>
</dbReference>
<dbReference type="GO" id="GO:0005524">
    <property type="term" value="F:ATP binding"/>
    <property type="evidence" value="ECO:0007669"/>
    <property type="project" value="UniProtKB-KW"/>
</dbReference>
<dbReference type="InterPro" id="IPR050205">
    <property type="entry name" value="CDPK_Ser/Thr_kinases"/>
</dbReference>
<sequence length="287" mass="33062">MGNKQQISKQELPNSKKEKVQDFYEINEKDLSSGYQGKVIITKHKFLGSDRALKIIHKNEVLDQDCLRKTIKVLHNLDHPNIIKLFEIFEDDQNIFLIMELCTGGELFERLRDQDKFTENESRGIFKQIMQAIHHCHTHGLCHRDLKPEYILFLDKTLNSPIKLIGFDASVFFNDEQYKTLSGKTQLTKKIGTAFYIAPEVLDQNYNEICDIWSAGVILYILLTGCPPFNGTTEQEILTAVKTGNIKLDTPEFNGISNDCKDLISKMLTKPNHRLNAEQVLKHPWLI</sequence>
<protein>
    <recommendedName>
        <fullName evidence="3">non-specific serine/threonine protein kinase</fullName>
        <ecNumber evidence="3">2.7.11.1</ecNumber>
    </recommendedName>
</protein>
<comment type="catalytic activity">
    <reaction evidence="14">
        <text>L-seryl-[protein] + ATP = O-phospho-L-seryl-[protein] + ADP + H(+)</text>
        <dbReference type="Rhea" id="RHEA:17989"/>
        <dbReference type="Rhea" id="RHEA-COMP:9863"/>
        <dbReference type="Rhea" id="RHEA-COMP:11604"/>
        <dbReference type="ChEBI" id="CHEBI:15378"/>
        <dbReference type="ChEBI" id="CHEBI:29999"/>
        <dbReference type="ChEBI" id="CHEBI:30616"/>
        <dbReference type="ChEBI" id="CHEBI:83421"/>
        <dbReference type="ChEBI" id="CHEBI:456216"/>
        <dbReference type="EC" id="2.7.11.1"/>
    </reaction>
</comment>
<reference evidence="16" key="1">
    <citation type="submission" date="2021-01" db="EMBL/GenBank/DDBJ databases">
        <authorList>
            <consortium name="Genoscope - CEA"/>
            <person name="William W."/>
        </authorList>
    </citation>
    <scope>NUCLEOTIDE SEQUENCE</scope>
</reference>
<dbReference type="PIRSF" id="PIRSF000654">
    <property type="entry name" value="Integrin-linked_kinase"/>
    <property type="match status" value="1"/>
</dbReference>
<dbReference type="InterPro" id="IPR000719">
    <property type="entry name" value="Prot_kinase_dom"/>
</dbReference>
<evidence type="ECO:0000256" key="1">
    <source>
        <dbReference type="ARBA" id="ARBA00001946"/>
    </source>
</evidence>
<dbReference type="EMBL" id="CAJJDN010000075">
    <property type="protein sequence ID" value="CAD8100917.1"/>
    <property type="molecule type" value="Genomic_DNA"/>
</dbReference>
<evidence type="ECO:0000256" key="14">
    <source>
        <dbReference type="ARBA" id="ARBA00048679"/>
    </source>
</evidence>
<dbReference type="GO" id="GO:0046872">
    <property type="term" value="F:metal ion binding"/>
    <property type="evidence" value="ECO:0007669"/>
    <property type="project" value="UniProtKB-KW"/>
</dbReference>
<comment type="subunit">
    <text evidence="2">Monomer.</text>
</comment>
<keyword evidence="4" id="KW-0723">Serine/threonine-protein kinase</keyword>
<dbReference type="CDD" id="cd05117">
    <property type="entry name" value="STKc_CAMK"/>
    <property type="match status" value="1"/>
</dbReference>
<keyword evidence="8" id="KW-0547">Nucleotide-binding</keyword>
<organism evidence="16 17">
    <name type="scientific">Paramecium sonneborni</name>
    <dbReference type="NCBI Taxonomy" id="65129"/>
    <lineage>
        <taxon>Eukaryota</taxon>
        <taxon>Sar</taxon>
        <taxon>Alveolata</taxon>
        <taxon>Ciliophora</taxon>
        <taxon>Intramacronucleata</taxon>
        <taxon>Oligohymenophorea</taxon>
        <taxon>Peniculida</taxon>
        <taxon>Parameciidae</taxon>
        <taxon>Paramecium</taxon>
    </lineage>
</organism>
<evidence type="ECO:0000256" key="7">
    <source>
        <dbReference type="ARBA" id="ARBA00022737"/>
    </source>
</evidence>
<proteinExistence type="inferred from homology"/>
<dbReference type="Pfam" id="PF00069">
    <property type="entry name" value="Pkinase"/>
    <property type="match status" value="1"/>
</dbReference>
<evidence type="ECO:0000256" key="11">
    <source>
        <dbReference type="ARBA" id="ARBA00022840"/>
    </source>
</evidence>
<dbReference type="OrthoDB" id="40902at2759"/>